<feature type="chain" id="PRO_5002221176" description="DUF6533 domain-containing protein" evidence="1">
    <location>
        <begin position="23"/>
        <end position="127"/>
    </location>
</feature>
<proteinExistence type="predicted"/>
<dbReference type="InterPro" id="IPR045340">
    <property type="entry name" value="DUF6533"/>
</dbReference>
<feature type="domain" description="DUF6533" evidence="2">
    <location>
        <begin position="43"/>
        <end position="86"/>
    </location>
</feature>
<dbReference type="Pfam" id="PF20151">
    <property type="entry name" value="DUF6533"/>
    <property type="match status" value="1"/>
</dbReference>
<gene>
    <name evidence="3" type="ORF">M422DRAFT_53894</name>
</gene>
<dbReference type="Proteomes" id="UP000054279">
    <property type="component" value="Unassembled WGS sequence"/>
</dbReference>
<evidence type="ECO:0000313" key="3">
    <source>
        <dbReference type="EMBL" id="KIJ30137.1"/>
    </source>
</evidence>
<organism evidence="3 4">
    <name type="scientific">Sphaerobolus stellatus (strain SS14)</name>
    <dbReference type="NCBI Taxonomy" id="990650"/>
    <lineage>
        <taxon>Eukaryota</taxon>
        <taxon>Fungi</taxon>
        <taxon>Dikarya</taxon>
        <taxon>Basidiomycota</taxon>
        <taxon>Agaricomycotina</taxon>
        <taxon>Agaricomycetes</taxon>
        <taxon>Phallomycetidae</taxon>
        <taxon>Geastrales</taxon>
        <taxon>Sphaerobolaceae</taxon>
        <taxon>Sphaerobolus</taxon>
    </lineage>
</organism>
<dbReference type="OrthoDB" id="2958007at2759"/>
<reference evidence="3 4" key="1">
    <citation type="submission" date="2014-06" db="EMBL/GenBank/DDBJ databases">
        <title>Evolutionary Origins and Diversification of the Mycorrhizal Mutualists.</title>
        <authorList>
            <consortium name="DOE Joint Genome Institute"/>
            <consortium name="Mycorrhizal Genomics Consortium"/>
            <person name="Kohler A."/>
            <person name="Kuo A."/>
            <person name="Nagy L.G."/>
            <person name="Floudas D."/>
            <person name="Copeland A."/>
            <person name="Barry K.W."/>
            <person name="Cichocki N."/>
            <person name="Veneault-Fourrey C."/>
            <person name="LaButti K."/>
            <person name="Lindquist E.A."/>
            <person name="Lipzen A."/>
            <person name="Lundell T."/>
            <person name="Morin E."/>
            <person name="Murat C."/>
            <person name="Riley R."/>
            <person name="Ohm R."/>
            <person name="Sun H."/>
            <person name="Tunlid A."/>
            <person name="Henrissat B."/>
            <person name="Grigoriev I.V."/>
            <person name="Hibbett D.S."/>
            <person name="Martin F."/>
        </authorList>
    </citation>
    <scope>NUCLEOTIDE SEQUENCE [LARGE SCALE GENOMIC DNA]</scope>
    <source>
        <strain evidence="3 4">SS14</strain>
    </source>
</reference>
<dbReference type="EMBL" id="KN837268">
    <property type="protein sequence ID" value="KIJ30137.1"/>
    <property type="molecule type" value="Genomic_DNA"/>
</dbReference>
<evidence type="ECO:0000313" key="4">
    <source>
        <dbReference type="Proteomes" id="UP000054279"/>
    </source>
</evidence>
<sequence>MSSIAALIQLLITGILVENNSTLWNGASYSQFNYYPIYDTLNAVASSRLLVYDHILTLPREVQLVWPSPMGLAKGLYFATKYTAFLDVIFASAFQFAPGNMSLDQCSRLYGTFTSSTLIGMLIAEGN</sequence>
<accession>A0A0C9UMT3</accession>
<name>A0A0C9UMT3_SPHS4</name>
<evidence type="ECO:0000256" key="1">
    <source>
        <dbReference type="SAM" id="SignalP"/>
    </source>
</evidence>
<evidence type="ECO:0000259" key="2">
    <source>
        <dbReference type="Pfam" id="PF20151"/>
    </source>
</evidence>
<keyword evidence="1" id="KW-0732">Signal</keyword>
<dbReference type="AlphaFoldDB" id="A0A0C9UMT3"/>
<protein>
    <recommendedName>
        <fullName evidence="2">DUF6533 domain-containing protein</fullName>
    </recommendedName>
</protein>
<dbReference type="HOGENOM" id="CLU_2185602_0_0_1"/>
<keyword evidence="4" id="KW-1185">Reference proteome</keyword>
<feature type="signal peptide" evidence="1">
    <location>
        <begin position="1"/>
        <end position="22"/>
    </location>
</feature>